<dbReference type="EMBL" id="JAHHUM010000630">
    <property type="protein sequence ID" value="KAK5618271.1"/>
    <property type="molecule type" value="Genomic_DNA"/>
</dbReference>
<protein>
    <submittedName>
        <fullName evidence="1">Uncharacterized protein</fullName>
    </submittedName>
</protein>
<evidence type="ECO:0000313" key="1">
    <source>
        <dbReference type="EMBL" id="KAK5618271.1"/>
    </source>
</evidence>
<proteinExistence type="predicted"/>
<sequence>MRFAEKPLEPRVILKARGEVESAHCTLMAAVAEKCVHVAALLVHQILQRRNQFGENHCLLQELCLDNSRFERYSAGTVSPLENTCPSVFVETALTDSGRELTEKFILFNSASPASRVSLCSHFALYAPFASRLSFHYAPERAST</sequence>
<dbReference type="Proteomes" id="UP001311232">
    <property type="component" value="Unassembled WGS sequence"/>
</dbReference>
<name>A0AAV9SAD5_9TELE</name>
<organism evidence="1 2">
    <name type="scientific">Crenichthys baileyi</name>
    <name type="common">White River springfish</name>
    <dbReference type="NCBI Taxonomy" id="28760"/>
    <lineage>
        <taxon>Eukaryota</taxon>
        <taxon>Metazoa</taxon>
        <taxon>Chordata</taxon>
        <taxon>Craniata</taxon>
        <taxon>Vertebrata</taxon>
        <taxon>Euteleostomi</taxon>
        <taxon>Actinopterygii</taxon>
        <taxon>Neopterygii</taxon>
        <taxon>Teleostei</taxon>
        <taxon>Neoteleostei</taxon>
        <taxon>Acanthomorphata</taxon>
        <taxon>Ovalentaria</taxon>
        <taxon>Atherinomorphae</taxon>
        <taxon>Cyprinodontiformes</taxon>
        <taxon>Goodeidae</taxon>
        <taxon>Crenichthys</taxon>
    </lineage>
</organism>
<comment type="caution">
    <text evidence="1">The sequence shown here is derived from an EMBL/GenBank/DDBJ whole genome shotgun (WGS) entry which is preliminary data.</text>
</comment>
<gene>
    <name evidence="1" type="ORF">CRENBAI_020221</name>
</gene>
<keyword evidence="2" id="KW-1185">Reference proteome</keyword>
<evidence type="ECO:0000313" key="2">
    <source>
        <dbReference type="Proteomes" id="UP001311232"/>
    </source>
</evidence>
<accession>A0AAV9SAD5</accession>
<reference evidence="1 2" key="1">
    <citation type="submission" date="2021-06" db="EMBL/GenBank/DDBJ databases">
        <authorList>
            <person name="Palmer J.M."/>
        </authorList>
    </citation>
    <scope>NUCLEOTIDE SEQUENCE [LARGE SCALE GENOMIC DNA]</scope>
    <source>
        <strain evidence="1 2">MEX-2019</strain>
        <tissue evidence="1">Muscle</tissue>
    </source>
</reference>
<dbReference type="AlphaFoldDB" id="A0AAV9SAD5"/>